<dbReference type="Gene3D" id="3.40.50.720">
    <property type="entry name" value="NAD(P)-binding Rossmann-like Domain"/>
    <property type="match status" value="1"/>
</dbReference>
<feature type="binding site" evidence="4">
    <location>
        <begin position="210"/>
        <end position="211"/>
    </location>
    <ligand>
        <name>D-glyceraldehyde 3-phosphate</name>
        <dbReference type="ChEBI" id="CHEBI:59776"/>
    </ligand>
</feature>
<dbReference type="PANTHER" id="PTHR43148">
    <property type="entry name" value="GLYCERALDEHYDE-3-PHOSPHATE DEHYDROGENASE 2"/>
    <property type="match status" value="1"/>
</dbReference>
<dbReference type="InterPro" id="IPR020829">
    <property type="entry name" value="GlycerAld_3-P_DH_cat"/>
</dbReference>
<feature type="active site" description="Nucleophile" evidence="3">
    <location>
        <position position="152"/>
    </location>
</feature>
<dbReference type="CDD" id="cd18126">
    <property type="entry name" value="GAPDH_I_C"/>
    <property type="match status" value="1"/>
</dbReference>
<accession>A0A1G6J9M3</accession>
<dbReference type="PIRSF" id="PIRSF000149">
    <property type="entry name" value="GAP_DH"/>
    <property type="match status" value="1"/>
</dbReference>
<name>A0A1G6J9M3_9BACI</name>
<organism evidence="10 11">
    <name type="scientific">Terribacillus halophilus</name>
    <dbReference type="NCBI Taxonomy" id="361279"/>
    <lineage>
        <taxon>Bacteria</taxon>
        <taxon>Bacillati</taxon>
        <taxon>Bacillota</taxon>
        <taxon>Bacilli</taxon>
        <taxon>Bacillales</taxon>
        <taxon>Bacillaceae</taxon>
        <taxon>Terribacillus</taxon>
    </lineage>
</organism>
<dbReference type="GO" id="GO:0006006">
    <property type="term" value="P:glucose metabolic process"/>
    <property type="evidence" value="ECO:0007669"/>
    <property type="project" value="InterPro"/>
</dbReference>
<feature type="binding site" evidence="4">
    <location>
        <begin position="151"/>
        <end position="153"/>
    </location>
    <ligand>
        <name>D-glyceraldehyde 3-phosphate</name>
        <dbReference type="ChEBI" id="CHEBI:59776"/>
    </ligand>
</feature>
<feature type="site" description="Activates thiol group during catalysis" evidence="6">
    <location>
        <position position="179"/>
    </location>
</feature>
<evidence type="ECO:0000256" key="1">
    <source>
        <dbReference type="ARBA" id="ARBA00007406"/>
    </source>
</evidence>
<dbReference type="InterPro" id="IPR020831">
    <property type="entry name" value="GlycerAld/Erythrose_P_DH"/>
</dbReference>
<dbReference type="OrthoDB" id="9803304at2"/>
<comment type="similarity">
    <text evidence="1 7">Belongs to the glyceraldehyde-3-phosphate dehydrogenase family.</text>
</comment>
<dbReference type="Pfam" id="PF02800">
    <property type="entry name" value="Gp_dh_C"/>
    <property type="match status" value="1"/>
</dbReference>
<sequence length="335" mass="35935">MTVKIGINGFGRIGRNVFRQALANKEAEVVAINDLTDANMLAHLLKYDSVHGVLDAEVSVNGTNLVVDGREIKVLSERDPANLGWGDLGVEVVVESTGIFTNGEDAKKHVEAGAKKVIISAPAKGEDLTVVMGVNENSYDPSEHTVLSNASCTTNCLAPVAKVLHDKFGLKRGLVTTVHAYTNDQQILDLPHKDYRRARAAAENIIPTTTGAAKAVSLVLPELKGKLNGMAMRVPVKDASLIDLVAEFDQNVTAEQVNAALKEAAEGELSHVLGYSEEPLVSSDYIGNTNSSTVDALSTMVLEDNMVKVVSWYDNEMGYSTRCVDLAVFLKSKGI</sequence>
<dbReference type="InterPro" id="IPR006424">
    <property type="entry name" value="Glyceraldehyde-3-P_DH_1"/>
</dbReference>
<evidence type="ECO:0000256" key="4">
    <source>
        <dbReference type="PIRSR" id="PIRSR000149-2"/>
    </source>
</evidence>
<dbReference type="SUPFAM" id="SSF55347">
    <property type="entry name" value="Glyceraldehyde-3-phosphate dehydrogenase-like, C-terminal domain"/>
    <property type="match status" value="1"/>
</dbReference>
<feature type="binding site" evidence="4">
    <location>
        <position position="182"/>
    </location>
    <ligand>
        <name>D-glyceraldehyde 3-phosphate</name>
        <dbReference type="ChEBI" id="CHEBI:59776"/>
    </ligand>
</feature>
<dbReference type="EMBL" id="FMZB01000001">
    <property type="protein sequence ID" value="SDC15458.1"/>
    <property type="molecule type" value="Genomic_DNA"/>
</dbReference>
<dbReference type="EC" id="1.2.1.-" evidence="8"/>
<feature type="binding site" evidence="5">
    <location>
        <position position="34"/>
    </location>
    <ligand>
        <name>NAD(+)</name>
        <dbReference type="ChEBI" id="CHEBI:57540"/>
    </ligand>
</feature>
<evidence type="ECO:0000256" key="7">
    <source>
        <dbReference type="RuleBase" id="RU000397"/>
    </source>
</evidence>
<feature type="binding site" evidence="5">
    <location>
        <position position="315"/>
    </location>
    <ligand>
        <name>NAD(+)</name>
        <dbReference type="ChEBI" id="CHEBI:57540"/>
    </ligand>
</feature>
<dbReference type="PROSITE" id="PS00071">
    <property type="entry name" value="GAPDH"/>
    <property type="match status" value="1"/>
</dbReference>
<evidence type="ECO:0000256" key="6">
    <source>
        <dbReference type="PIRSR" id="PIRSR000149-4"/>
    </source>
</evidence>
<dbReference type="Pfam" id="PF00044">
    <property type="entry name" value="Gp_dh_N"/>
    <property type="match status" value="1"/>
</dbReference>
<feature type="binding site" evidence="5">
    <location>
        <position position="78"/>
    </location>
    <ligand>
        <name>NAD(+)</name>
        <dbReference type="ChEBI" id="CHEBI:57540"/>
    </ligand>
</feature>
<dbReference type="GO" id="GO:0051287">
    <property type="term" value="F:NAD binding"/>
    <property type="evidence" value="ECO:0007669"/>
    <property type="project" value="InterPro"/>
</dbReference>
<keyword evidence="5" id="KW-0520">NAD</keyword>
<dbReference type="FunFam" id="3.40.50.720:FF:000001">
    <property type="entry name" value="Glyceraldehyde-3-phosphate dehydrogenase"/>
    <property type="match status" value="1"/>
</dbReference>
<reference evidence="11" key="1">
    <citation type="submission" date="2016-10" db="EMBL/GenBank/DDBJ databases">
        <authorList>
            <person name="Varghese N."/>
            <person name="Submissions S."/>
        </authorList>
    </citation>
    <scope>NUCLEOTIDE SEQUENCE [LARGE SCALE GENOMIC DNA]</scope>
    <source>
        <strain evidence="11">DSM 21620</strain>
    </source>
</reference>
<dbReference type="SUPFAM" id="SSF51735">
    <property type="entry name" value="NAD(P)-binding Rossmann-fold domains"/>
    <property type="match status" value="1"/>
</dbReference>
<dbReference type="Gene3D" id="3.30.360.10">
    <property type="entry name" value="Dihydrodipicolinate Reductase, domain 2"/>
    <property type="match status" value="1"/>
</dbReference>
<dbReference type="STRING" id="361279.SAMN05421663_101523"/>
<dbReference type="RefSeq" id="WP_093725663.1">
    <property type="nucleotide sequence ID" value="NZ_FMZB01000001.1"/>
</dbReference>
<dbReference type="PRINTS" id="PR00078">
    <property type="entry name" value="G3PDHDRGNASE"/>
</dbReference>
<feature type="binding site" evidence="5">
    <location>
        <position position="120"/>
    </location>
    <ligand>
        <name>NAD(+)</name>
        <dbReference type="ChEBI" id="CHEBI:57540"/>
    </ligand>
</feature>
<proteinExistence type="inferred from homology"/>
<protein>
    <recommendedName>
        <fullName evidence="8">Glyceraldehyde-3-phosphate dehydrogenase</fullName>
        <ecNumber evidence="8">1.2.1.-</ecNumber>
    </recommendedName>
</protein>
<feature type="binding site" evidence="4">
    <location>
        <position position="233"/>
    </location>
    <ligand>
        <name>D-glyceraldehyde 3-phosphate</name>
        <dbReference type="ChEBI" id="CHEBI:59776"/>
    </ligand>
</feature>
<evidence type="ECO:0000313" key="10">
    <source>
        <dbReference type="EMBL" id="SDC15458.1"/>
    </source>
</evidence>
<gene>
    <name evidence="10" type="ORF">SAMN05421663_101523</name>
</gene>
<evidence type="ECO:0000256" key="3">
    <source>
        <dbReference type="PIRSR" id="PIRSR000149-1"/>
    </source>
</evidence>
<evidence type="ECO:0000259" key="9">
    <source>
        <dbReference type="SMART" id="SM00846"/>
    </source>
</evidence>
<feature type="binding site" evidence="5">
    <location>
        <begin position="12"/>
        <end position="13"/>
    </location>
    <ligand>
        <name>NAD(+)</name>
        <dbReference type="ChEBI" id="CHEBI:57540"/>
    </ligand>
</feature>
<dbReference type="InterPro" id="IPR036291">
    <property type="entry name" value="NAD(P)-bd_dom_sf"/>
</dbReference>
<dbReference type="InterPro" id="IPR020830">
    <property type="entry name" value="GlycerAld_3-P_DH_AS"/>
</dbReference>
<evidence type="ECO:0000313" key="11">
    <source>
        <dbReference type="Proteomes" id="UP000198666"/>
    </source>
</evidence>
<dbReference type="GO" id="GO:0050661">
    <property type="term" value="F:NADP binding"/>
    <property type="evidence" value="ECO:0007669"/>
    <property type="project" value="InterPro"/>
</dbReference>
<evidence type="ECO:0000256" key="2">
    <source>
        <dbReference type="ARBA" id="ARBA00023002"/>
    </source>
</evidence>
<keyword evidence="11" id="KW-1185">Reference proteome</keyword>
<dbReference type="SMART" id="SM00846">
    <property type="entry name" value="Gp_dh_N"/>
    <property type="match status" value="1"/>
</dbReference>
<dbReference type="AlphaFoldDB" id="A0A1G6J9M3"/>
<evidence type="ECO:0000256" key="5">
    <source>
        <dbReference type="PIRSR" id="PIRSR000149-3"/>
    </source>
</evidence>
<dbReference type="GO" id="GO:0016620">
    <property type="term" value="F:oxidoreductase activity, acting on the aldehyde or oxo group of donors, NAD or NADP as acceptor"/>
    <property type="evidence" value="ECO:0007669"/>
    <property type="project" value="InterPro"/>
</dbReference>
<dbReference type="Proteomes" id="UP000198666">
    <property type="component" value="Unassembled WGS sequence"/>
</dbReference>
<keyword evidence="2 8" id="KW-0560">Oxidoreductase</keyword>
<dbReference type="FunFam" id="3.30.360.10:FF:000002">
    <property type="entry name" value="Glyceraldehyde-3-phosphate dehydrogenase"/>
    <property type="match status" value="1"/>
</dbReference>
<feature type="domain" description="Glyceraldehyde 3-phosphate dehydrogenase NAD(P) binding" evidence="9">
    <location>
        <begin position="3"/>
        <end position="152"/>
    </location>
</feature>
<keyword evidence="5" id="KW-0547">Nucleotide-binding</keyword>
<dbReference type="CDD" id="cd05214">
    <property type="entry name" value="GAPDH_I_N"/>
    <property type="match status" value="1"/>
</dbReference>
<dbReference type="NCBIfam" id="TIGR01534">
    <property type="entry name" value="GAPDH-I"/>
    <property type="match status" value="1"/>
</dbReference>
<evidence type="ECO:0000256" key="8">
    <source>
        <dbReference type="RuleBase" id="RU361160"/>
    </source>
</evidence>
<dbReference type="InterPro" id="IPR020828">
    <property type="entry name" value="GlycerAld_3-P_DH_NAD(P)-bd"/>
</dbReference>